<dbReference type="CDD" id="cd00093">
    <property type="entry name" value="HTH_XRE"/>
    <property type="match status" value="1"/>
</dbReference>
<dbReference type="Proteomes" id="UP000237923">
    <property type="component" value="Unassembled WGS sequence"/>
</dbReference>
<reference evidence="2 5" key="1">
    <citation type="submission" date="2018-02" db="EMBL/GenBank/DDBJ databases">
        <authorList>
            <person name="Rodrigo-Torres L."/>
            <person name="Arahal R. D."/>
            <person name="Lucena T."/>
        </authorList>
    </citation>
    <scope>NUCLEOTIDE SEQUENCE [LARGE SCALE GENOMIC DNA]</scope>
    <source>
        <strain evidence="2 5">CECT 8486</strain>
    </source>
</reference>
<dbReference type="InterPro" id="IPR010982">
    <property type="entry name" value="Lambda_DNA-bd_dom_sf"/>
</dbReference>
<dbReference type="RefSeq" id="WP_072612874.1">
    <property type="nucleotide sequence ID" value="NZ_AP017935.1"/>
</dbReference>
<dbReference type="Proteomes" id="UP000239237">
    <property type="component" value="Unassembled WGS sequence"/>
</dbReference>
<dbReference type="SUPFAM" id="SSF47413">
    <property type="entry name" value="lambda repressor-like DNA-binding domains"/>
    <property type="match status" value="1"/>
</dbReference>
<proteinExistence type="predicted"/>
<evidence type="ECO:0000313" key="3">
    <source>
        <dbReference type="EMBL" id="SPE09775.1"/>
    </source>
</evidence>
<dbReference type="EMBL" id="OKQR01000006">
    <property type="protein sequence ID" value="SPD94912.1"/>
    <property type="molecule type" value="Genomic_DNA"/>
</dbReference>
<keyword evidence="5" id="KW-1185">Reference proteome</keyword>
<gene>
    <name evidence="2" type="ORF">LES8486_01970</name>
    <name evidence="3" type="ORF">LES9216_01970</name>
</gene>
<dbReference type="SMART" id="SM00530">
    <property type="entry name" value="HTH_XRE"/>
    <property type="match status" value="1"/>
</dbReference>
<dbReference type="PROSITE" id="PS50943">
    <property type="entry name" value="HTH_CROC1"/>
    <property type="match status" value="1"/>
</dbReference>
<evidence type="ECO:0000313" key="4">
    <source>
        <dbReference type="Proteomes" id="UP000237923"/>
    </source>
</evidence>
<organism evidence="3 4">
    <name type="scientific">Leuconostoc suionicum</name>
    <dbReference type="NCBI Taxonomy" id="1511761"/>
    <lineage>
        <taxon>Bacteria</taxon>
        <taxon>Bacillati</taxon>
        <taxon>Bacillota</taxon>
        <taxon>Bacilli</taxon>
        <taxon>Lactobacillales</taxon>
        <taxon>Lactobacillaceae</taxon>
        <taxon>Leuconostoc</taxon>
    </lineage>
</organism>
<evidence type="ECO:0000313" key="5">
    <source>
        <dbReference type="Proteomes" id="UP000239237"/>
    </source>
</evidence>
<dbReference type="EMBL" id="OKQU01000005">
    <property type="protein sequence ID" value="SPE09775.1"/>
    <property type="molecule type" value="Genomic_DNA"/>
</dbReference>
<evidence type="ECO:0000259" key="1">
    <source>
        <dbReference type="PROSITE" id="PS50943"/>
    </source>
</evidence>
<dbReference type="GeneID" id="99673222"/>
<dbReference type="KEGG" id="lsu:A6B45_00390"/>
<dbReference type="Pfam" id="PF13560">
    <property type="entry name" value="HTH_31"/>
    <property type="match status" value="1"/>
</dbReference>
<dbReference type="InterPro" id="IPR001387">
    <property type="entry name" value="Cro/C1-type_HTH"/>
</dbReference>
<protein>
    <submittedName>
        <fullName evidence="3">Anaerobic benzoate catabolism transcriptional regulator</fullName>
    </submittedName>
</protein>
<dbReference type="AlphaFoldDB" id="A0A2N9KGG2"/>
<name>A0A2N9KGG2_9LACO</name>
<dbReference type="Gene3D" id="1.10.260.40">
    <property type="entry name" value="lambda repressor-like DNA-binding domains"/>
    <property type="match status" value="1"/>
</dbReference>
<accession>A0A2N9KGG2</accession>
<evidence type="ECO:0000313" key="2">
    <source>
        <dbReference type="EMBL" id="SPD94912.1"/>
    </source>
</evidence>
<reference evidence="3 4" key="2">
    <citation type="submission" date="2018-02" db="EMBL/GenBank/DDBJ databases">
        <authorList>
            <person name="Cohen D.B."/>
            <person name="Kent A.D."/>
        </authorList>
    </citation>
    <scope>NUCLEOTIDE SEQUENCE [LARGE SCALE GENOMIC DNA]</scope>
    <source>
        <strain evidence="3 4">CECT 9216</strain>
    </source>
</reference>
<sequence>MNDLVNTFSEVNNLGRLIRGMREARGVSVNDLVRVTGLSRSMISKFERGQTDIQLSSMIKIFSAMSLTLDDLCHARLFDEFLMNELCEKAYRFKNDHIVLQQILDEICSRDFLIRQEEILKLILQTCINSDCGLPKEVENYFDNLDGIWSFDAYLVLLAESFLSQRIHLRIAKELAQYQGYRPRIINTAYHVFVH</sequence>
<dbReference type="GO" id="GO:0003677">
    <property type="term" value="F:DNA binding"/>
    <property type="evidence" value="ECO:0007669"/>
    <property type="project" value="InterPro"/>
</dbReference>
<feature type="domain" description="HTH cro/C1-type" evidence="1">
    <location>
        <begin position="18"/>
        <end position="72"/>
    </location>
</feature>